<evidence type="ECO:0000313" key="6">
    <source>
        <dbReference type="Proteomes" id="UP000255355"/>
    </source>
</evidence>
<accession>A0A370GYQ7</accession>
<dbReference type="Proteomes" id="UP000255355">
    <property type="component" value="Unassembled WGS sequence"/>
</dbReference>
<comment type="caution">
    <text evidence="5">The sequence shown here is derived from an EMBL/GenBank/DDBJ whole genome shotgun (WGS) entry which is preliminary data.</text>
</comment>
<dbReference type="EMBL" id="QQAZ01000008">
    <property type="protein sequence ID" value="RDI48420.1"/>
    <property type="molecule type" value="Genomic_DNA"/>
</dbReference>
<proteinExistence type="predicted"/>
<dbReference type="InterPro" id="IPR018060">
    <property type="entry name" value="HTH_AraC"/>
</dbReference>
<dbReference type="GO" id="GO:0003700">
    <property type="term" value="F:DNA-binding transcription factor activity"/>
    <property type="evidence" value="ECO:0007669"/>
    <property type="project" value="InterPro"/>
</dbReference>
<organism evidence="5 6">
    <name type="scientific">Nocardia mexicana</name>
    <dbReference type="NCBI Taxonomy" id="279262"/>
    <lineage>
        <taxon>Bacteria</taxon>
        <taxon>Bacillati</taxon>
        <taxon>Actinomycetota</taxon>
        <taxon>Actinomycetes</taxon>
        <taxon>Mycobacteriales</taxon>
        <taxon>Nocardiaceae</taxon>
        <taxon>Nocardia</taxon>
    </lineage>
</organism>
<dbReference type="PROSITE" id="PS01124">
    <property type="entry name" value="HTH_ARAC_FAMILY_2"/>
    <property type="match status" value="1"/>
</dbReference>
<dbReference type="STRING" id="1210089.GCA_001613165_07039"/>
<evidence type="ECO:0000259" key="4">
    <source>
        <dbReference type="PROSITE" id="PS01124"/>
    </source>
</evidence>
<dbReference type="Pfam" id="PF12833">
    <property type="entry name" value="HTH_18"/>
    <property type="match status" value="1"/>
</dbReference>
<keyword evidence="3" id="KW-0804">Transcription</keyword>
<gene>
    <name evidence="5" type="ORF">DFR68_108253</name>
</gene>
<evidence type="ECO:0000256" key="3">
    <source>
        <dbReference type="ARBA" id="ARBA00023163"/>
    </source>
</evidence>
<dbReference type="PANTHER" id="PTHR46796">
    <property type="entry name" value="HTH-TYPE TRANSCRIPTIONAL ACTIVATOR RHAS-RELATED"/>
    <property type="match status" value="1"/>
</dbReference>
<dbReference type="Gene3D" id="1.10.10.60">
    <property type="entry name" value="Homeodomain-like"/>
    <property type="match status" value="1"/>
</dbReference>
<reference evidence="5 6" key="1">
    <citation type="submission" date="2018-07" db="EMBL/GenBank/DDBJ databases">
        <title>Genomic Encyclopedia of Type Strains, Phase IV (KMG-IV): sequencing the most valuable type-strain genomes for metagenomic binning, comparative biology and taxonomic classification.</title>
        <authorList>
            <person name="Goeker M."/>
        </authorList>
    </citation>
    <scope>NUCLEOTIDE SEQUENCE [LARGE SCALE GENOMIC DNA]</scope>
    <source>
        <strain evidence="5 6">DSM 44952</strain>
    </source>
</reference>
<evidence type="ECO:0000256" key="2">
    <source>
        <dbReference type="ARBA" id="ARBA00023125"/>
    </source>
</evidence>
<feature type="domain" description="HTH araC/xylS-type" evidence="4">
    <location>
        <begin position="159"/>
        <end position="256"/>
    </location>
</feature>
<protein>
    <submittedName>
        <fullName evidence="5">AraC family transcriptional regulator</fullName>
    </submittedName>
</protein>
<dbReference type="AlphaFoldDB" id="A0A370GYQ7"/>
<dbReference type="GO" id="GO:0043565">
    <property type="term" value="F:sequence-specific DNA binding"/>
    <property type="evidence" value="ECO:0007669"/>
    <property type="project" value="InterPro"/>
</dbReference>
<keyword evidence="6" id="KW-1185">Reference proteome</keyword>
<dbReference type="InterPro" id="IPR050204">
    <property type="entry name" value="AraC_XylS_family_regulators"/>
</dbReference>
<keyword evidence="2" id="KW-0238">DNA-binding</keyword>
<keyword evidence="1" id="KW-0805">Transcription regulation</keyword>
<sequence length="270" mass="28991">MELVTSTLSPIRTVERFTRPIAVPSALRSWFSAADSIADHPELTEPFIHVPEVTTRLVLRDSADGRRDVLVIGPLTRATYKATAAPASCVRLGLAPGAAHALLGVPAADLTDRGVPLAELPGPLAEFADELTHAAPEEVSALLEAELPRRIPDTDTSQRALLHAATALLSATSATIPEVAARLAVSERHLRTLFTLGIGVSPKHFARIDRLRRTLSTAAHTPLARLAAEQGYYDQSHMTADFRVLMGVPPTSFFEGKLPAPTPCSVRLRD</sequence>
<name>A0A370GYQ7_9NOCA</name>
<evidence type="ECO:0000313" key="5">
    <source>
        <dbReference type="EMBL" id="RDI48420.1"/>
    </source>
</evidence>
<dbReference type="PANTHER" id="PTHR46796:SF15">
    <property type="entry name" value="BLL1074 PROTEIN"/>
    <property type="match status" value="1"/>
</dbReference>
<dbReference type="SMART" id="SM00342">
    <property type="entry name" value="HTH_ARAC"/>
    <property type="match status" value="1"/>
</dbReference>
<evidence type="ECO:0000256" key="1">
    <source>
        <dbReference type="ARBA" id="ARBA00023015"/>
    </source>
</evidence>